<feature type="compositionally biased region" description="Basic and acidic residues" evidence="1">
    <location>
        <begin position="104"/>
        <end position="115"/>
    </location>
</feature>
<name>A0A9N7YB19_PLEPL</name>
<evidence type="ECO:0000256" key="1">
    <source>
        <dbReference type="SAM" id="MobiDB-lite"/>
    </source>
</evidence>
<feature type="region of interest" description="Disordered" evidence="1">
    <location>
        <begin position="86"/>
        <end position="126"/>
    </location>
</feature>
<protein>
    <submittedName>
        <fullName evidence="2">Uncharacterized protein</fullName>
    </submittedName>
</protein>
<comment type="caution">
    <text evidence="2">The sequence shown here is derived from an EMBL/GenBank/DDBJ whole genome shotgun (WGS) entry which is preliminary data.</text>
</comment>
<sequence>MNLMNNADVCAEPCSRVSVQLSNKEPVWKIQGVKATGLNQTAPAIPVPGHSLQREEARGVPASSHSLTRLDVQAAHLLPNAFLPPWLSQVRPADPSAVRPHSRGGRDTDPHRCGPADEQTITMADP</sequence>
<dbReference type="EMBL" id="CADEAL010000369">
    <property type="protein sequence ID" value="CAB1419178.1"/>
    <property type="molecule type" value="Genomic_DNA"/>
</dbReference>
<organism evidence="2 3">
    <name type="scientific">Pleuronectes platessa</name>
    <name type="common">European plaice</name>
    <dbReference type="NCBI Taxonomy" id="8262"/>
    <lineage>
        <taxon>Eukaryota</taxon>
        <taxon>Metazoa</taxon>
        <taxon>Chordata</taxon>
        <taxon>Craniata</taxon>
        <taxon>Vertebrata</taxon>
        <taxon>Euteleostomi</taxon>
        <taxon>Actinopterygii</taxon>
        <taxon>Neopterygii</taxon>
        <taxon>Teleostei</taxon>
        <taxon>Neoteleostei</taxon>
        <taxon>Acanthomorphata</taxon>
        <taxon>Carangaria</taxon>
        <taxon>Pleuronectiformes</taxon>
        <taxon>Pleuronectoidei</taxon>
        <taxon>Pleuronectidae</taxon>
        <taxon>Pleuronectes</taxon>
    </lineage>
</organism>
<proteinExistence type="predicted"/>
<evidence type="ECO:0000313" key="3">
    <source>
        <dbReference type="Proteomes" id="UP001153269"/>
    </source>
</evidence>
<gene>
    <name evidence="2" type="ORF">PLEPLA_LOCUS7006</name>
</gene>
<dbReference type="AlphaFoldDB" id="A0A9N7YB19"/>
<reference evidence="2" key="1">
    <citation type="submission" date="2020-03" db="EMBL/GenBank/DDBJ databases">
        <authorList>
            <person name="Weist P."/>
        </authorList>
    </citation>
    <scope>NUCLEOTIDE SEQUENCE</scope>
</reference>
<dbReference type="Proteomes" id="UP001153269">
    <property type="component" value="Unassembled WGS sequence"/>
</dbReference>
<evidence type="ECO:0000313" key="2">
    <source>
        <dbReference type="EMBL" id="CAB1419178.1"/>
    </source>
</evidence>
<accession>A0A9N7YB19</accession>
<keyword evidence="3" id="KW-1185">Reference proteome</keyword>